<evidence type="ECO:0000313" key="4">
    <source>
        <dbReference type="Proteomes" id="UP000321723"/>
    </source>
</evidence>
<comment type="caution">
    <text evidence="2">The sequence shown here is derived from an EMBL/GenBank/DDBJ whole genome shotgun (WGS) entry which is preliminary data.</text>
</comment>
<evidence type="ECO:0000313" key="2">
    <source>
        <dbReference type="EMBL" id="GEL45095.1"/>
    </source>
</evidence>
<dbReference type="Proteomes" id="UP000564629">
    <property type="component" value="Unassembled WGS sequence"/>
</dbReference>
<dbReference type="EMBL" id="JACHDN010000001">
    <property type="protein sequence ID" value="MBB5474112.1"/>
    <property type="molecule type" value="Genomic_DNA"/>
</dbReference>
<reference evidence="3 5" key="2">
    <citation type="submission" date="2020-08" db="EMBL/GenBank/DDBJ databases">
        <title>Sequencing the genomes of 1000 actinobacteria strains.</title>
        <authorList>
            <person name="Klenk H.-P."/>
        </authorList>
    </citation>
    <scope>NUCLEOTIDE SEQUENCE [LARGE SCALE GENOMIC DNA]</scope>
    <source>
        <strain evidence="3 5">DSM 9581</strain>
    </source>
</reference>
<dbReference type="Proteomes" id="UP000321723">
    <property type="component" value="Unassembled WGS sequence"/>
</dbReference>
<protein>
    <submittedName>
        <fullName evidence="2">Uncharacterized protein</fullName>
    </submittedName>
</protein>
<feature type="region of interest" description="Disordered" evidence="1">
    <location>
        <begin position="137"/>
        <end position="210"/>
    </location>
</feature>
<feature type="compositionally biased region" description="Polar residues" evidence="1">
    <location>
        <begin position="158"/>
        <end position="170"/>
    </location>
</feature>
<keyword evidence="4" id="KW-1185">Reference proteome</keyword>
<organism evidence="2 4">
    <name type="scientific">Cellulomonas hominis</name>
    <dbReference type="NCBI Taxonomy" id="156981"/>
    <lineage>
        <taxon>Bacteria</taxon>
        <taxon>Bacillati</taxon>
        <taxon>Actinomycetota</taxon>
        <taxon>Actinomycetes</taxon>
        <taxon>Micrococcales</taxon>
        <taxon>Cellulomonadaceae</taxon>
        <taxon>Cellulomonas</taxon>
    </lineage>
</organism>
<sequence>MARITGSVMETLPPAPMMSSTIPWNARNAARVATNDGMPTRATSRPMSVPITTPVSSVTASEAYQGQPKSVSVVARMAPQTPDANPADRSIAPSSSTNTRPMPMVTTTAPCWNRFATLSADGNVSGLAMVNPAASTASASTAGSDPMSPPRTRRTYAPTASENVGCSTAPASADGETDGGWSVGAVMTGSRRCSGPRAGRPVARRPWSRW</sequence>
<evidence type="ECO:0000313" key="3">
    <source>
        <dbReference type="EMBL" id="MBB5474112.1"/>
    </source>
</evidence>
<dbReference type="AlphaFoldDB" id="A0A511F777"/>
<evidence type="ECO:0000313" key="5">
    <source>
        <dbReference type="Proteomes" id="UP000564629"/>
    </source>
</evidence>
<evidence type="ECO:0000256" key="1">
    <source>
        <dbReference type="SAM" id="MobiDB-lite"/>
    </source>
</evidence>
<reference evidence="2 4" key="1">
    <citation type="submission" date="2019-07" db="EMBL/GenBank/DDBJ databases">
        <title>Whole genome shotgun sequence of Cellulomonas hominis NBRC 16055.</title>
        <authorList>
            <person name="Hosoyama A."/>
            <person name="Uohara A."/>
            <person name="Ohji S."/>
            <person name="Ichikawa N."/>
        </authorList>
    </citation>
    <scope>NUCLEOTIDE SEQUENCE [LARGE SCALE GENOMIC DNA]</scope>
    <source>
        <strain evidence="2 4">NBRC 16055</strain>
    </source>
</reference>
<proteinExistence type="predicted"/>
<feature type="region of interest" description="Disordered" evidence="1">
    <location>
        <begin position="80"/>
        <end position="104"/>
    </location>
</feature>
<accession>A0A511F777</accession>
<gene>
    <name evidence="2" type="ORF">CHO01_02110</name>
    <name evidence="3" type="ORF">HNR08_002848</name>
</gene>
<name>A0A511F777_9CELL</name>
<dbReference type="EMBL" id="BJVQ01000002">
    <property type="protein sequence ID" value="GEL45095.1"/>
    <property type="molecule type" value="Genomic_DNA"/>
</dbReference>
<feature type="compositionally biased region" description="Polar residues" evidence="1">
    <location>
        <begin position="92"/>
        <end position="104"/>
    </location>
</feature>